<reference evidence="1 2" key="1">
    <citation type="submission" date="2017-08" db="EMBL/GenBank/DDBJ databases">
        <title>Genomic and metabolic characterisation of spoilage-associated Pseudomonas species.</title>
        <authorList>
            <person name="Stanborough T."/>
            <person name="Fegan N."/>
            <person name="Powell S.M."/>
            <person name="Singh T."/>
            <person name="Tamplin M.L."/>
            <person name="Chandry P.S."/>
        </authorList>
    </citation>
    <scope>NUCLEOTIDE SEQUENCE [LARGE SCALE GENOMIC DNA]</scope>
    <source>
        <strain evidence="1 2">F1820</strain>
    </source>
</reference>
<dbReference type="Pfam" id="PF09650">
    <property type="entry name" value="PHA_gran_rgn"/>
    <property type="match status" value="1"/>
</dbReference>
<sequence>MAHISVERTHKLGLEAAREKARPLVEKLAGQYGLTPTWAGDTVKLKRSGVNGTLKISENNVKVDVELGLLMSAMSGMIQSEIERSLDKALA</sequence>
<dbReference type="RefSeq" id="WP_095027994.1">
    <property type="nucleotide sequence ID" value="NZ_NQKL01000002.1"/>
</dbReference>
<dbReference type="NCBIfam" id="TIGR02610">
    <property type="entry name" value="PHA_gran_rgn"/>
    <property type="match status" value="1"/>
</dbReference>
<protein>
    <submittedName>
        <fullName evidence="1">Polyhydroxyalkanoic acid system protein</fullName>
    </submittedName>
</protein>
<evidence type="ECO:0000313" key="2">
    <source>
        <dbReference type="Proteomes" id="UP000216113"/>
    </source>
</evidence>
<proteinExistence type="predicted"/>
<dbReference type="Proteomes" id="UP000216113">
    <property type="component" value="Unassembled WGS sequence"/>
</dbReference>
<dbReference type="AlphaFoldDB" id="A0A266M0W4"/>
<organism evidence="1 2">
    <name type="scientific">Pseudomonas fragi</name>
    <dbReference type="NCBI Taxonomy" id="296"/>
    <lineage>
        <taxon>Bacteria</taxon>
        <taxon>Pseudomonadati</taxon>
        <taxon>Pseudomonadota</taxon>
        <taxon>Gammaproteobacteria</taxon>
        <taxon>Pseudomonadales</taxon>
        <taxon>Pseudomonadaceae</taxon>
        <taxon>Pseudomonas</taxon>
    </lineage>
</organism>
<comment type="caution">
    <text evidence="1">The sequence shown here is derived from an EMBL/GenBank/DDBJ whole genome shotgun (WGS) entry which is preliminary data.</text>
</comment>
<accession>A0A266M0W4</accession>
<dbReference type="EMBL" id="NQKL01000002">
    <property type="protein sequence ID" value="OZY43267.1"/>
    <property type="molecule type" value="Genomic_DNA"/>
</dbReference>
<name>A0A266M0W4_PSEFR</name>
<dbReference type="InterPro" id="IPR013433">
    <property type="entry name" value="PHA_gran_rgn"/>
</dbReference>
<evidence type="ECO:0000313" key="1">
    <source>
        <dbReference type="EMBL" id="OZY43267.1"/>
    </source>
</evidence>
<gene>
    <name evidence="1" type="ORF">CJF43_03620</name>
</gene>